<name>A0A317CEP2_9GAMM</name>
<evidence type="ECO:0000313" key="5">
    <source>
        <dbReference type="Proteomes" id="UP000245506"/>
    </source>
</evidence>
<protein>
    <recommendedName>
        <fullName evidence="2">Zinc-type alcohol dehydrogenase-like protein</fullName>
    </recommendedName>
</protein>
<dbReference type="InterPro" id="IPR020843">
    <property type="entry name" value="ER"/>
</dbReference>
<dbReference type="InterPro" id="IPR036291">
    <property type="entry name" value="NAD(P)-bd_dom_sf"/>
</dbReference>
<proteinExistence type="inferred from homology"/>
<dbReference type="InterPro" id="IPR051603">
    <property type="entry name" value="Zinc-ADH_QOR/CCCR"/>
</dbReference>
<dbReference type="CDD" id="cd08252">
    <property type="entry name" value="AL_MDR"/>
    <property type="match status" value="1"/>
</dbReference>
<dbReference type="GO" id="GO:0016491">
    <property type="term" value="F:oxidoreductase activity"/>
    <property type="evidence" value="ECO:0007669"/>
    <property type="project" value="UniProtKB-KW"/>
</dbReference>
<dbReference type="Pfam" id="PF08240">
    <property type="entry name" value="ADH_N"/>
    <property type="match status" value="1"/>
</dbReference>
<dbReference type="PANTHER" id="PTHR44154">
    <property type="entry name" value="QUINONE OXIDOREDUCTASE"/>
    <property type="match status" value="1"/>
</dbReference>
<dbReference type="InterPro" id="IPR013154">
    <property type="entry name" value="ADH-like_N"/>
</dbReference>
<dbReference type="Pfam" id="PF13602">
    <property type="entry name" value="ADH_zinc_N_2"/>
    <property type="match status" value="1"/>
</dbReference>
<accession>A0A317CEP2</accession>
<dbReference type="InterPro" id="IPR014182">
    <property type="entry name" value="ADH_Zn_typ-1"/>
</dbReference>
<dbReference type="Gene3D" id="3.90.180.10">
    <property type="entry name" value="Medium-chain alcohol dehydrogenases, catalytic domain"/>
    <property type="match status" value="1"/>
</dbReference>
<dbReference type="NCBIfam" id="TIGR02817">
    <property type="entry name" value="adh_fam_1"/>
    <property type="match status" value="1"/>
</dbReference>
<evidence type="ECO:0000256" key="2">
    <source>
        <dbReference type="RuleBase" id="RU364000"/>
    </source>
</evidence>
<dbReference type="SUPFAM" id="SSF51735">
    <property type="entry name" value="NAD(P)-binding Rossmann-fold domains"/>
    <property type="match status" value="1"/>
</dbReference>
<dbReference type="Gene3D" id="3.40.50.720">
    <property type="entry name" value="NAD(P)-binding Rossmann-like Domain"/>
    <property type="match status" value="1"/>
</dbReference>
<keyword evidence="2" id="KW-0560">Oxidoreductase</keyword>
<gene>
    <name evidence="4" type="ORF">DKT75_14900</name>
</gene>
<dbReference type="OrthoDB" id="9785812at2"/>
<keyword evidence="2" id="KW-0479">Metal-binding</keyword>
<dbReference type="GO" id="GO:0008270">
    <property type="term" value="F:zinc ion binding"/>
    <property type="evidence" value="ECO:0007669"/>
    <property type="project" value="InterPro"/>
</dbReference>
<dbReference type="InterPro" id="IPR011032">
    <property type="entry name" value="GroES-like_sf"/>
</dbReference>
<evidence type="ECO:0000313" key="4">
    <source>
        <dbReference type="EMBL" id="PWQ94582.1"/>
    </source>
</evidence>
<dbReference type="AlphaFoldDB" id="A0A317CEP2"/>
<dbReference type="RefSeq" id="WP_109824231.1">
    <property type="nucleotide sequence ID" value="NZ_QGKL01000039.1"/>
</dbReference>
<comment type="caution">
    <text evidence="4">The sequence shown here is derived from an EMBL/GenBank/DDBJ whole genome shotgun (WGS) entry which is preliminary data.</text>
</comment>
<keyword evidence="5" id="KW-1185">Reference proteome</keyword>
<sequence>MKAIGYQESLTIDSPNALLDIELPTPVATGKDILVRVAAVSVNPVDTKIRMRAQPPEGEYKVLGWDAAGVVESVGEDVTLFKAGDKVWYAGAIDRSGSNAEYHLVDERIVSKMPSSFSFVQAAAMPLTTITAWEMLFDRLALNSDSTGELLVIGASGGVGSIMVQLAKKLTKLTVIGTASRPETQEWVKQTGADYVIDHSKPLNEELKAIGFDSVSYIAGLTHTDQHMPAIVDVIAPQGKFALIDDPASFDIMPFKSKSVSVHWEFMYTRSLYQTDDMIEQHKLLSKVARMMDAGALATTVASDFGKINAENLMKAHALLESGKSKGKIVLAGF</sequence>
<keyword evidence="1" id="KW-0521">NADP</keyword>
<dbReference type="EMBL" id="QGKL01000039">
    <property type="protein sequence ID" value="PWQ94582.1"/>
    <property type="molecule type" value="Genomic_DNA"/>
</dbReference>
<dbReference type="SUPFAM" id="SSF50129">
    <property type="entry name" value="GroES-like"/>
    <property type="match status" value="1"/>
</dbReference>
<evidence type="ECO:0000256" key="1">
    <source>
        <dbReference type="ARBA" id="ARBA00022857"/>
    </source>
</evidence>
<dbReference type="SMART" id="SM00829">
    <property type="entry name" value="PKS_ER"/>
    <property type="match status" value="1"/>
</dbReference>
<dbReference type="PANTHER" id="PTHR44154:SF1">
    <property type="entry name" value="QUINONE OXIDOREDUCTASE"/>
    <property type="match status" value="1"/>
</dbReference>
<dbReference type="Proteomes" id="UP000245506">
    <property type="component" value="Unassembled WGS sequence"/>
</dbReference>
<reference evidence="4 5" key="1">
    <citation type="submission" date="2018-05" db="EMBL/GenBank/DDBJ databases">
        <title>Leucothrix arctica sp. nov., isolated from Arctic seawater.</title>
        <authorList>
            <person name="Choi A."/>
            <person name="Baek K."/>
        </authorList>
    </citation>
    <scope>NUCLEOTIDE SEQUENCE [LARGE SCALE GENOMIC DNA]</scope>
    <source>
        <strain evidence="4 5">IMCC9719</strain>
    </source>
</reference>
<organism evidence="4 5">
    <name type="scientific">Leucothrix arctica</name>
    <dbReference type="NCBI Taxonomy" id="1481894"/>
    <lineage>
        <taxon>Bacteria</taxon>
        <taxon>Pseudomonadati</taxon>
        <taxon>Pseudomonadota</taxon>
        <taxon>Gammaproteobacteria</taxon>
        <taxon>Thiotrichales</taxon>
        <taxon>Thiotrichaceae</taxon>
        <taxon>Leucothrix</taxon>
    </lineage>
</organism>
<keyword evidence="2" id="KW-0862">Zinc</keyword>
<evidence type="ECO:0000259" key="3">
    <source>
        <dbReference type="SMART" id="SM00829"/>
    </source>
</evidence>
<comment type="similarity">
    <text evidence="2">Belongs to the zinc-containing alcohol dehydrogenase family. Quinone oxidoreductase subfamily.</text>
</comment>
<feature type="domain" description="Enoyl reductase (ER)" evidence="3">
    <location>
        <begin position="10"/>
        <end position="331"/>
    </location>
</feature>